<evidence type="ECO:0000313" key="3">
    <source>
        <dbReference type="Proteomes" id="UP000543030"/>
    </source>
</evidence>
<accession>A0A840RBX2</accession>
<dbReference type="EMBL" id="JACHHN010000003">
    <property type="protein sequence ID" value="MBB5190949.1"/>
    <property type="molecule type" value="Genomic_DNA"/>
</dbReference>
<protein>
    <recommendedName>
        <fullName evidence="4">Long-chain-fatty-acyl-CoA reductase</fullName>
    </recommendedName>
</protein>
<dbReference type="AlphaFoldDB" id="A0A840RBX2"/>
<evidence type="ECO:0000256" key="1">
    <source>
        <dbReference type="ARBA" id="ARBA00022857"/>
    </source>
</evidence>
<organism evidence="2 3">
    <name type="scientific">Silvimonas terrae</name>
    <dbReference type="NCBI Taxonomy" id="300266"/>
    <lineage>
        <taxon>Bacteria</taxon>
        <taxon>Pseudomonadati</taxon>
        <taxon>Pseudomonadota</taxon>
        <taxon>Betaproteobacteria</taxon>
        <taxon>Neisseriales</taxon>
        <taxon>Chitinibacteraceae</taxon>
        <taxon>Silvimonas</taxon>
    </lineage>
</organism>
<gene>
    <name evidence="2" type="ORF">HNQ50_001672</name>
</gene>
<reference evidence="2 3" key="1">
    <citation type="submission" date="2020-08" db="EMBL/GenBank/DDBJ databases">
        <title>Genomic Encyclopedia of Type Strains, Phase IV (KMG-IV): sequencing the most valuable type-strain genomes for metagenomic binning, comparative biology and taxonomic classification.</title>
        <authorList>
            <person name="Goeker M."/>
        </authorList>
    </citation>
    <scope>NUCLEOTIDE SEQUENCE [LARGE SCALE GENOMIC DNA]</scope>
    <source>
        <strain evidence="2 3">DSM 18233</strain>
    </source>
</reference>
<dbReference type="GO" id="GO:0003995">
    <property type="term" value="F:acyl-CoA dehydrogenase activity"/>
    <property type="evidence" value="ECO:0007669"/>
    <property type="project" value="InterPro"/>
</dbReference>
<dbReference type="InterPro" id="IPR016161">
    <property type="entry name" value="Ald_DH/histidinol_DH"/>
</dbReference>
<evidence type="ECO:0008006" key="4">
    <source>
        <dbReference type="Google" id="ProtNLM"/>
    </source>
</evidence>
<comment type="caution">
    <text evidence="2">The sequence shown here is derived from an EMBL/GenBank/DDBJ whole genome shotgun (WGS) entry which is preliminary data.</text>
</comment>
<name>A0A840RBX2_9NEIS</name>
<proteinExistence type="predicted"/>
<dbReference type="GO" id="GO:0008218">
    <property type="term" value="P:bioluminescence"/>
    <property type="evidence" value="ECO:0007669"/>
    <property type="project" value="InterPro"/>
</dbReference>
<sequence>MIRTLFPLVGNVPAEAIVARLAGSNGHPLQLADPRMLDFLGDVGQRLCLPARARLYPELGALGVWLRKRHLEATIQRLEDITGVLRFARGLVFHVAPGNADTVFVYSWVLAALAGNHNIVRISTRGGDTLQAILAVLQEALAQADPIVAATQSIVSYDHTDLASTAVFSLACDLRVLWGGDAAINDIRQAPLQPAARDVVFPNRSSFATINTAGWLSAPPARQKQAVEAFHTDAYLFGQAACASPGTLFWVGDVAATRTAQAHFTDLLRHTVSARGPQADAAMVIQKQVATYGLAVENIAREITVVCNEITTVQLAAPPRLPRRWLGTGVFVHWRLDRLQDLLPLLKRQDQTLTWFGFEYAELDAFARQLAGKGIDRIVPLGHALDFSPIWDGYDLLREFTRLVTINPPQTAENQHDSQRH</sequence>
<dbReference type="SUPFAM" id="SSF53720">
    <property type="entry name" value="ALDH-like"/>
    <property type="match status" value="1"/>
</dbReference>
<dbReference type="InterPro" id="IPR008670">
    <property type="entry name" value="CoA_reduct_LuxC"/>
</dbReference>
<keyword evidence="1" id="KW-0521">NADP</keyword>
<dbReference type="RefSeq" id="WP_184099448.1">
    <property type="nucleotide sequence ID" value="NZ_JACHHN010000003.1"/>
</dbReference>
<keyword evidence="3" id="KW-1185">Reference proteome</keyword>
<evidence type="ECO:0000313" key="2">
    <source>
        <dbReference type="EMBL" id="MBB5190949.1"/>
    </source>
</evidence>
<dbReference type="Proteomes" id="UP000543030">
    <property type="component" value="Unassembled WGS sequence"/>
</dbReference>
<dbReference type="Pfam" id="PF05893">
    <property type="entry name" value="LuxC"/>
    <property type="match status" value="1"/>
</dbReference>